<dbReference type="Proteomes" id="UP001597405">
    <property type="component" value="Unassembled WGS sequence"/>
</dbReference>
<proteinExistence type="predicted"/>
<organism evidence="1 2">
    <name type="scientific">Mesorhizobium newzealandense</name>
    <dbReference type="NCBI Taxonomy" id="1300302"/>
    <lineage>
        <taxon>Bacteria</taxon>
        <taxon>Pseudomonadati</taxon>
        <taxon>Pseudomonadota</taxon>
        <taxon>Alphaproteobacteria</taxon>
        <taxon>Hyphomicrobiales</taxon>
        <taxon>Phyllobacteriaceae</taxon>
        <taxon>Mesorhizobium</taxon>
    </lineage>
</organism>
<sequence length="89" mass="10108">MAWTVWRWVVDAKPAPFYAPFLKFAGNCDRKQHYEVRYPSNAIIKAIFVPARTGGEGKPLHEDYVLMEWLALAASAGRNENRLDDRVGG</sequence>
<accession>A0ABW4UKL6</accession>
<dbReference type="RefSeq" id="WP_379103947.1">
    <property type="nucleotide sequence ID" value="NZ_JBHUGZ010000021.1"/>
</dbReference>
<evidence type="ECO:0000313" key="1">
    <source>
        <dbReference type="EMBL" id="MFD1986614.1"/>
    </source>
</evidence>
<name>A0ABW4UKL6_9HYPH</name>
<keyword evidence="2" id="KW-1185">Reference proteome</keyword>
<comment type="caution">
    <text evidence="1">The sequence shown here is derived from an EMBL/GenBank/DDBJ whole genome shotgun (WGS) entry which is preliminary data.</text>
</comment>
<gene>
    <name evidence="1" type="ORF">ACFSOZ_29700</name>
</gene>
<protein>
    <submittedName>
        <fullName evidence="1">Uncharacterized protein</fullName>
    </submittedName>
</protein>
<reference evidence="2" key="1">
    <citation type="journal article" date="2019" name="Int. J. Syst. Evol. Microbiol.">
        <title>The Global Catalogue of Microorganisms (GCM) 10K type strain sequencing project: providing services to taxonomists for standard genome sequencing and annotation.</title>
        <authorList>
            <consortium name="The Broad Institute Genomics Platform"/>
            <consortium name="The Broad Institute Genome Sequencing Center for Infectious Disease"/>
            <person name="Wu L."/>
            <person name="Ma J."/>
        </authorList>
    </citation>
    <scope>NUCLEOTIDE SEQUENCE [LARGE SCALE GENOMIC DNA]</scope>
    <source>
        <strain evidence="2">CGMCC 1.16225</strain>
    </source>
</reference>
<evidence type="ECO:0000313" key="2">
    <source>
        <dbReference type="Proteomes" id="UP001597405"/>
    </source>
</evidence>
<dbReference type="EMBL" id="JBHUGZ010000021">
    <property type="protein sequence ID" value="MFD1986614.1"/>
    <property type="molecule type" value="Genomic_DNA"/>
</dbReference>
<dbReference type="Gene3D" id="3.90.380.10">
    <property type="entry name" value="Naphthalene 1,2-dioxygenase Alpha Subunit, Chain A, domain 1"/>
    <property type="match status" value="1"/>
</dbReference>